<dbReference type="RefSeq" id="WP_064015310.1">
    <property type="nucleotide sequence ID" value="NZ_CP011387.1"/>
</dbReference>
<sequence length="325" mass="34650">MTGLEHRLLGANPPTVTRLGLGLAALGRPGYINVGHGADLGPEKSVEAMRANAHAMLDEAWAAGVRYFDAARSYGLAEEFLGSWLETTAHTATVGSKWGYTYTANWRTDAEQHEVKDHTRPTLERQWPETLAALRRTPDIYLIHSATLETGVLDDARVLARLAELAESGVRVGLSLSGPTQAATLQRALEVRVDGVNPLSVVQATWNLLEPSAGAALAEAHAAGWGVVVKEGVANGRLTARATLPKPITDLCARLHTTPDAVALAAALAQPWADTVLSGATTQQHLRSNLSAVSLELGLEELDALQDAAQAPAVYWQERAGMAWN</sequence>
<dbReference type="InterPro" id="IPR053135">
    <property type="entry name" value="AKR2_Oxidoreductase"/>
</dbReference>
<dbReference type="PANTHER" id="PTHR43312">
    <property type="entry name" value="D-THREO-ALDOSE 1-DEHYDROGENASE"/>
    <property type="match status" value="1"/>
</dbReference>
<evidence type="ECO:0000313" key="3">
    <source>
        <dbReference type="Proteomes" id="UP000077363"/>
    </source>
</evidence>
<dbReference type="InterPro" id="IPR036812">
    <property type="entry name" value="NAD(P)_OxRdtase_dom_sf"/>
</dbReference>
<dbReference type="PANTHER" id="PTHR43312:SF1">
    <property type="entry name" value="NADP-DEPENDENT OXIDOREDUCTASE DOMAIN-CONTAINING PROTEIN"/>
    <property type="match status" value="1"/>
</dbReference>
<dbReference type="EMBL" id="CP011387">
    <property type="protein sequence ID" value="ANE44222.1"/>
    <property type="molecule type" value="Genomic_DNA"/>
</dbReference>
<dbReference type="AlphaFoldDB" id="A0A172TB77"/>
<dbReference type="OrthoDB" id="5522046at2"/>
<proteinExistence type="predicted"/>
<dbReference type="SUPFAM" id="SSF51430">
    <property type="entry name" value="NAD(P)-linked oxidoreductase"/>
    <property type="match status" value="1"/>
</dbReference>
<dbReference type="CDD" id="cd19098">
    <property type="entry name" value="AKR_unchar"/>
    <property type="match status" value="1"/>
</dbReference>
<name>A0A172TB77_9DEIO</name>
<keyword evidence="3" id="KW-1185">Reference proteome</keyword>
<dbReference type="Gene3D" id="3.20.20.100">
    <property type="entry name" value="NADP-dependent oxidoreductase domain"/>
    <property type="match status" value="1"/>
</dbReference>
<dbReference type="STRING" id="1182568.SU48_11125"/>
<dbReference type="KEGG" id="dpu:SU48_11125"/>
<organism evidence="2 3">
    <name type="scientific">Deinococcus puniceus</name>
    <dbReference type="NCBI Taxonomy" id="1182568"/>
    <lineage>
        <taxon>Bacteria</taxon>
        <taxon>Thermotogati</taxon>
        <taxon>Deinococcota</taxon>
        <taxon>Deinococci</taxon>
        <taxon>Deinococcales</taxon>
        <taxon>Deinococcaceae</taxon>
        <taxon>Deinococcus</taxon>
    </lineage>
</organism>
<protein>
    <submittedName>
        <fullName evidence="2">Aldo/keto reductase</fullName>
    </submittedName>
</protein>
<reference evidence="2 3" key="1">
    <citation type="submission" date="2015-01" db="EMBL/GenBank/DDBJ databases">
        <title>Deinococcus puniceus/DY1/ whole genome sequencing.</title>
        <authorList>
            <person name="Kim M.K."/>
            <person name="Srinivasan S."/>
            <person name="Lee J.-J."/>
        </authorList>
    </citation>
    <scope>NUCLEOTIDE SEQUENCE [LARGE SCALE GENOMIC DNA]</scope>
    <source>
        <strain evidence="2 3">DY1</strain>
    </source>
</reference>
<dbReference type="Pfam" id="PF00248">
    <property type="entry name" value="Aldo_ket_red"/>
    <property type="match status" value="1"/>
</dbReference>
<evidence type="ECO:0000313" key="2">
    <source>
        <dbReference type="EMBL" id="ANE44222.1"/>
    </source>
</evidence>
<gene>
    <name evidence="2" type="ORF">SU48_11125</name>
</gene>
<feature type="domain" description="NADP-dependent oxidoreductase" evidence="1">
    <location>
        <begin position="49"/>
        <end position="307"/>
    </location>
</feature>
<accession>A0A172TB77</accession>
<dbReference type="InterPro" id="IPR023210">
    <property type="entry name" value="NADP_OxRdtase_dom"/>
</dbReference>
<dbReference type="Proteomes" id="UP000077363">
    <property type="component" value="Chromosome"/>
</dbReference>
<dbReference type="PATRIC" id="fig|1182568.3.peg.2309"/>
<evidence type="ECO:0000259" key="1">
    <source>
        <dbReference type="Pfam" id="PF00248"/>
    </source>
</evidence>